<dbReference type="InterPro" id="IPR036053">
    <property type="entry name" value="PABP-dom"/>
</dbReference>
<dbReference type="InterPro" id="IPR012677">
    <property type="entry name" value="Nucleotide-bd_a/b_plait_sf"/>
</dbReference>
<dbReference type="GO" id="GO:0003723">
    <property type="term" value="F:RNA binding"/>
    <property type="evidence" value="ECO:0007669"/>
    <property type="project" value="UniProtKB-UniRule"/>
</dbReference>
<evidence type="ECO:0000256" key="1">
    <source>
        <dbReference type="ARBA" id="ARBA00004123"/>
    </source>
</evidence>
<dbReference type="GO" id="GO:0010467">
    <property type="term" value="P:gene expression"/>
    <property type="evidence" value="ECO:0007669"/>
    <property type="project" value="UniProtKB-ARBA"/>
</dbReference>
<dbReference type="Gene3D" id="3.30.70.330">
    <property type="match status" value="4"/>
</dbReference>
<dbReference type="AlphaFoldDB" id="A0A6D2LE49"/>
<keyword evidence="7 9" id="KW-0694">RNA-binding</keyword>
<dbReference type="CDD" id="cd12379">
    <property type="entry name" value="RRM2_I_PABPs"/>
    <property type="match status" value="1"/>
</dbReference>
<feature type="domain" description="PABC" evidence="12">
    <location>
        <begin position="573"/>
        <end position="650"/>
    </location>
</feature>
<evidence type="ECO:0000259" key="11">
    <source>
        <dbReference type="PROSITE" id="PS50102"/>
    </source>
</evidence>
<evidence type="ECO:0000259" key="12">
    <source>
        <dbReference type="PROSITE" id="PS51309"/>
    </source>
</evidence>
<dbReference type="SMART" id="SM00360">
    <property type="entry name" value="RRM"/>
    <property type="match status" value="4"/>
</dbReference>
<dbReference type="OrthoDB" id="19742at2759"/>
<evidence type="ECO:0000313" key="14">
    <source>
        <dbReference type="Proteomes" id="UP000467841"/>
    </source>
</evidence>
<dbReference type="InterPro" id="IPR002004">
    <property type="entry name" value="PABP_HYD_C"/>
</dbReference>
<evidence type="ECO:0000256" key="4">
    <source>
        <dbReference type="ARBA" id="ARBA00022490"/>
    </source>
</evidence>
<evidence type="ECO:0000256" key="8">
    <source>
        <dbReference type="ARBA" id="ARBA00023242"/>
    </source>
</evidence>
<dbReference type="PROSITE" id="PS50102">
    <property type="entry name" value="RRM"/>
    <property type="match status" value="4"/>
</dbReference>
<dbReference type="GO" id="GO:0005737">
    <property type="term" value="C:cytoplasm"/>
    <property type="evidence" value="ECO:0007669"/>
    <property type="project" value="UniProtKB-SubCell"/>
</dbReference>
<organism evidence="13 14">
    <name type="scientific">Microthlaspi erraticum</name>
    <dbReference type="NCBI Taxonomy" id="1685480"/>
    <lineage>
        <taxon>Eukaryota</taxon>
        <taxon>Viridiplantae</taxon>
        <taxon>Streptophyta</taxon>
        <taxon>Embryophyta</taxon>
        <taxon>Tracheophyta</taxon>
        <taxon>Spermatophyta</taxon>
        <taxon>Magnoliopsida</taxon>
        <taxon>eudicotyledons</taxon>
        <taxon>Gunneridae</taxon>
        <taxon>Pentapetalae</taxon>
        <taxon>rosids</taxon>
        <taxon>malvids</taxon>
        <taxon>Brassicales</taxon>
        <taxon>Brassicaceae</taxon>
        <taxon>Coluteocarpeae</taxon>
        <taxon>Microthlaspi</taxon>
    </lineage>
</organism>
<dbReference type="FunFam" id="3.30.70.330:FF:000648">
    <property type="entry name" value="Polyadenylate-binding protein"/>
    <property type="match status" value="1"/>
</dbReference>
<evidence type="ECO:0000256" key="7">
    <source>
        <dbReference type="ARBA" id="ARBA00022884"/>
    </source>
</evidence>
<keyword evidence="14" id="KW-1185">Reference proteome</keyword>
<reference evidence="13" key="1">
    <citation type="submission" date="2020-01" db="EMBL/GenBank/DDBJ databases">
        <authorList>
            <person name="Mishra B."/>
        </authorList>
    </citation>
    <scope>NUCLEOTIDE SEQUENCE [LARGE SCALE GENOMIC DNA]</scope>
</reference>
<comment type="function">
    <text evidence="10">Binds the poly(A) tail of mRNA.</text>
</comment>
<dbReference type="InterPro" id="IPR045305">
    <property type="entry name" value="RRM2_I_PABPs"/>
</dbReference>
<evidence type="ECO:0000256" key="9">
    <source>
        <dbReference type="PROSITE-ProRule" id="PRU00176"/>
    </source>
</evidence>
<evidence type="ECO:0000256" key="5">
    <source>
        <dbReference type="ARBA" id="ARBA00022737"/>
    </source>
</evidence>
<dbReference type="FunFam" id="3.30.70.330:FF:000590">
    <property type="entry name" value="Polyadenylate-binding protein 5"/>
    <property type="match status" value="1"/>
</dbReference>
<feature type="domain" description="RRM" evidence="11">
    <location>
        <begin position="136"/>
        <end position="208"/>
    </location>
</feature>
<proteinExistence type="inferred from homology"/>
<dbReference type="Proteomes" id="UP000467841">
    <property type="component" value="Unassembled WGS sequence"/>
</dbReference>
<dbReference type="NCBIfam" id="TIGR01628">
    <property type="entry name" value="PABP-1234"/>
    <property type="match status" value="1"/>
</dbReference>
<keyword evidence="6" id="KW-0810">Translation regulation</keyword>
<feature type="domain" description="RRM" evidence="11">
    <location>
        <begin position="332"/>
        <end position="409"/>
    </location>
</feature>
<dbReference type="GO" id="GO:0005634">
    <property type="term" value="C:nucleus"/>
    <property type="evidence" value="ECO:0007669"/>
    <property type="project" value="UniProtKB-SubCell"/>
</dbReference>
<keyword evidence="4 10" id="KW-0963">Cytoplasm</keyword>
<keyword evidence="5" id="KW-0677">Repeat</keyword>
<dbReference type="InterPro" id="IPR000504">
    <property type="entry name" value="RRM_dom"/>
</dbReference>
<evidence type="ECO:0000256" key="10">
    <source>
        <dbReference type="RuleBase" id="RU362004"/>
    </source>
</evidence>
<name>A0A6D2LE49_9BRAS</name>
<sequence length="662" mass="72722">MAAAVATGIAPAAMVDQVPSPTSQTSVQVPVSIPVPSPALAADQTHPNSSLYVGDLDPRVAEAHLFDLFKHVATVVSVRVCRDQNRRSLGYAYINFSSPNDAIRAMEALNYTPLFDRPIRIMLSNRDPSTRLSGKGNIFIKNLDAAIDNKALFETFSSFGTILSCKVATDVTGRSKGYGFVQFEKEESSQAAIDKLNGMLMNDKLVFVGHFIRRQERARDENAPTPRFTNVYVKNLPKEIGEDELKKTFGKFGSISSAVVMRDQSGNSRCFGFVNFECWEAAAGAVEKMHGISLGEDVLFVGRAQKKSEREEELRRKFEQERVNRFEKSQGANLYLKNLDDSVDDEKLKEMFSEFGNVTSSKVMVNPQGLSRGFGFVAYSNPEEASRALNEMNGKMIGRKPLYVALAQRKEDRRAHLQALFSQIRAPGSMPAPMGGFHHPPGGPPQHMYVGPNGPGLVPSQPIGYGFQPQFMPGMRPGSGPGNFIMPYPLQRQPMAGPRMGLRRGAANMPHHIQQQQQQFMHRNPSQRYMNGAGNGRNGMESSVPQGIIPLPVDASSVALDASHPQQKAPLLPISKLASSLASASPAERTRMLGEHLYPLVEMQEAVHMAKVTGMLLEMDQAEILHLIESPEALKSKVSEAMDVLRLSVDPPDHDLGFSTTD</sequence>
<evidence type="ECO:0000256" key="3">
    <source>
        <dbReference type="ARBA" id="ARBA00008557"/>
    </source>
</evidence>
<dbReference type="SMART" id="SM00361">
    <property type="entry name" value="RRM_1"/>
    <property type="match status" value="3"/>
</dbReference>
<dbReference type="EMBL" id="CACVBM020001773">
    <property type="protein sequence ID" value="CAA7059457.1"/>
    <property type="molecule type" value="Genomic_DNA"/>
</dbReference>
<dbReference type="SMART" id="SM00517">
    <property type="entry name" value="PolyA"/>
    <property type="match status" value="1"/>
</dbReference>
<evidence type="ECO:0000256" key="6">
    <source>
        <dbReference type="ARBA" id="ARBA00022845"/>
    </source>
</evidence>
<dbReference type="Pfam" id="PF00076">
    <property type="entry name" value="RRM_1"/>
    <property type="match status" value="4"/>
</dbReference>
<comment type="caution">
    <text evidence="13">The sequence shown here is derived from an EMBL/GenBank/DDBJ whole genome shotgun (WGS) entry which is preliminary data.</text>
</comment>
<dbReference type="PROSITE" id="PS51309">
    <property type="entry name" value="PABC"/>
    <property type="match status" value="1"/>
</dbReference>
<dbReference type="FunFam" id="1.10.1900.10:FF:000003">
    <property type="entry name" value="Polyadenylate-binding protein"/>
    <property type="match status" value="1"/>
</dbReference>
<feature type="domain" description="RRM" evidence="11">
    <location>
        <begin position="49"/>
        <end position="126"/>
    </location>
</feature>
<dbReference type="GO" id="GO:0006417">
    <property type="term" value="P:regulation of translation"/>
    <property type="evidence" value="ECO:0007669"/>
    <property type="project" value="UniProtKB-KW"/>
</dbReference>
<accession>A0A6D2LE49</accession>
<dbReference type="SUPFAM" id="SSF63570">
    <property type="entry name" value="PABC (PABP) domain"/>
    <property type="match status" value="1"/>
</dbReference>
<feature type="domain" description="RRM" evidence="11">
    <location>
        <begin position="229"/>
        <end position="306"/>
    </location>
</feature>
<gene>
    <name evidence="13" type="ORF">MERR_LOCUS46693</name>
</gene>
<protein>
    <recommendedName>
        <fullName evidence="10">Polyadenylate-binding protein</fullName>
        <shortName evidence="10">PABP</shortName>
    </recommendedName>
</protein>
<evidence type="ECO:0000256" key="2">
    <source>
        <dbReference type="ARBA" id="ARBA00004496"/>
    </source>
</evidence>
<dbReference type="Pfam" id="PF00658">
    <property type="entry name" value="MLLE"/>
    <property type="match status" value="1"/>
</dbReference>
<dbReference type="InterPro" id="IPR006515">
    <property type="entry name" value="PABP_1234"/>
</dbReference>
<dbReference type="GO" id="GO:0016071">
    <property type="term" value="P:mRNA metabolic process"/>
    <property type="evidence" value="ECO:0007669"/>
    <property type="project" value="UniProtKB-ARBA"/>
</dbReference>
<dbReference type="FunFam" id="3.30.70.330:FF:001206">
    <property type="entry name" value="Polyadenylate-binding protein"/>
    <property type="match status" value="1"/>
</dbReference>
<dbReference type="CDD" id="cd12381">
    <property type="entry name" value="RRM4_I_PABPs"/>
    <property type="match status" value="1"/>
</dbReference>
<keyword evidence="8" id="KW-0539">Nucleus</keyword>
<dbReference type="CDD" id="cd12380">
    <property type="entry name" value="RRM3_I_PABPs"/>
    <property type="match status" value="1"/>
</dbReference>
<dbReference type="FunFam" id="3.30.70.330:FF:000285">
    <property type="entry name" value="Polyadenylate-binding protein"/>
    <property type="match status" value="1"/>
</dbReference>
<dbReference type="GO" id="GO:0061013">
    <property type="term" value="P:regulation of mRNA catabolic process"/>
    <property type="evidence" value="ECO:0007669"/>
    <property type="project" value="UniProtKB-ARBA"/>
</dbReference>
<comment type="subcellular location">
    <subcellularLocation>
        <location evidence="2 10">Cytoplasm</location>
    </subcellularLocation>
    <subcellularLocation>
        <location evidence="1">Nucleus</location>
    </subcellularLocation>
</comment>
<evidence type="ECO:0000313" key="13">
    <source>
        <dbReference type="EMBL" id="CAA7059457.1"/>
    </source>
</evidence>
<dbReference type="InterPro" id="IPR003954">
    <property type="entry name" value="RRM_euk-type"/>
</dbReference>
<dbReference type="InterPro" id="IPR035979">
    <property type="entry name" value="RBD_domain_sf"/>
</dbReference>
<comment type="similarity">
    <text evidence="3 10">Belongs to the polyadenylate-binding protein type-1 family.</text>
</comment>
<dbReference type="SUPFAM" id="SSF54928">
    <property type="entry name" value="RNA-binding domain, RBD"/>
    <property type="match status" value="2"/>
</dbReference>
<dbReference type="PANTHER" id="PTHR24012">
    <property type="entry name" value="RNA BINDING PROTEIN"/>
    <property type="match status" value="1"/>
</dbReference>
<dbReference type="Gene3D" id="1.10.1900.10">
    <property type="entry name" value="c-terminal domain of poly(a) binding protein"/>
    <property type="match status" value="1"/>
</dbReference>